<dbReference type="GO" id="GO:0035770">
    <property type="term" value="C:ribonucleoprotein granule"/>
    <property type="evidence" value="ECO:0007669"/>
    <property type="project" value="TreeGrafter"/>
</dbReference>
<comment type="subcellular location">
    <subcellularLocation>
        <location evidence="1">Mitochondrion</location>
    </subcellularLocation>
</comment>
<dbReference type="InterPro" id="IPR050870">
    <property type="entry name" value="FAST_kinase"/>
</dbReference>
<accession>A0A553RDC5</accession>
<gene>
    <name evidence="4" type="ORF">DNTS_032257</name>
</gene>
<dbReference type="PANTHER" id="PTHR21228:SF1">
    <property type="entry name" value="FAST KINASE DOMAIN-CONTAINING PROTEIN 2, MITOCHONDRIAL"/>
    <property type="match status" value="1"/>
</dbReference>
<keyword evidence="2" id="KW-0496">Mitochondrion</keyword>
<dbReference type="Proteomes" id="UP000316079">
    <property type="component" value="Unassembled WGS sequence"/>
</dbReference>
<dbReference type="Pfam" id="PF08373">
    <property type="entry name" value="RAP"/>
    <property type="match status" value="1"/>
</dbReference>
<dbReference type="EMBL" id="SRMA01024787">
    <property type="protein sequence ID" value="TRZ00178.1"/>
    <property type="molecule type" value="Genomic_DNA"/>
</dbReference>
<protein>
    <recommendedName>
        <fullName evidence="3">RAP domain-containing protein</fullName>
    </recommendedName>
</protein>
<dbReference type="SMART" id="SM00952">
    <property type="entry name" value="RAP"/>
    <property type="match status" value="1"/>
</dbReference>
<evidence type="ECO:0000256" key="1">
    <source>
        <dbReference type="ARBA" id="ARBA00004173"/>
    </source>
</evidence>
<dbReference type="GO" id="GO:0003723">
    <property type="term" value="F:RNA binding"/>
    <property type="evidence" value="ECO:0007669"/>
    <property type="project" value="TreeGrafter"/>
</dbReference>
<dbReference type="GO" id="GO:0044528">
    <property type="term" value="P:regulation of mitochondrial mRNA stability"/>
    <property type="evidence" value="ECO:0007669"/>
    <property type="project" value="InterPro"/>
</dbReference>
<dbReference type="STRING" id="623744.A0A553RDC5"/>
<sequence length="1130" mass="128570">MNMHKSGLGMLRCALRSTLLWKCDISIMKQVPLCYNIKSLASTQLGSDKNKALASKSIRYYSHSAPDAAKESTAATETTEVQQNEAEKNALLVYLAGCKSPTEVLDELNRYSISVNEIGKIFFRMWECIEEMNSEQKQMKFKLIIEHPEFSALCERLMIEAGAMKHHALGRTLYAAVNLGVSQDSRVVQTLLRVAQEHLNQFDLNSLCILSRVLHDMKSRNALALREAIWLLLKDHIYETSNVATLTKLMNVVGKDSPLKLKKQLASKVFSLLSEFTSVDNFYIFSSMANIDLNHTHLLDTCSKKLAENIHDYSIAQLLKVLRCCHKMKYRNYTLFSSISKHMALTIDMCTDQQVLKILQAFEKLIFRPVELLDVFAERIIQEPEYLSVNELLTVLRVFSMANHDLKDKKTEFLSSLMPVIELHLPKMSPGPLLSLAFYLSLMQHFPPKPLEILLQPRTVECLMQSSQNGPGYSRSEESHLNMNMHKSGLGMLRCALRSTLLWKCDISIMKQVPLCYNIKSLASTQLGSDKNKALASKSIRYYSHSAPDAAKESTAATETTEVQQNEAEKNALLVYLAGCKSPTEVLDELNRYSISVNEIGKIFFRMWECIEEMNSEQKQIKFKLIIEHPEFSALCERLMIEAGAMKHHALGRTLYAAVNLGVSQDSRVVQTLLRVAQEHLNQFDLNSLCILSRALHDMKSRNALALREAIWLLLKDHIYETSNVATLTKLMNVVGKDSPLKLKKQLASKVFSLSSEFTSVDNFYIFSSMANIDVKHTHLLDTCSKKLAENIHDYSFTQLLKVLRCCYQMKYRNYTLFSSISKHMALTIDMCTDQQVLKILQAFEKLIFRPVELLDVFAERIIQEPEYLSVNELLTVLRVFSMANHDLKDKKTEFLSSLMPVIELHLPKMSPGPLLSLTFYLSLMQHFPPKPLEILLQPRTVECLMQSSQDGPEKNSYMLYALNLSLRLENPPLPSSMSSLTKLNLPSLDINHRVDQEIRSLIREIVGRDAVQEAVVEQGFYFIDFVISLPVQEETPGLQTEGAGSSQCAQRIALITVRENGLCYGTNHYRGNVVRKARHLEKLGYKTVLVPYNYFDLMPEAEKIEKLRSIFQPQMQKEIIGEPKTEGIS</sequence>
<reference evidence="4 5" key="1">
    <citation type="journal article" date="2019" name="Sci. Data">
        <title>Hybrid genome assembly and annotation of Danionella translucida.</title>
        <authorList>
            <person name="Kadobianskyi M."/>
            <person name="Schulze L."/>
            <person name="Schuelke M."/>
            <person name="Judkewitz B."/>
        </authorList>
    </citation>
    <scope>NUCLEOTIDE SEQUENCE [LARGE SCALE GENOMIC DNA]</scope>
    <source>
        <strain evidence="4 5">Bolton</strain>
    </source>
</reference>
<dbReference type="InterPro" id="IPR010622">
    <property type="entry name" value="FAST_Leu-rich"/>
</dbReference>
<dbReference type="GO" id="GO:0005759">
    <property type="term" value="C:mitochondrial matrix"/>
    <property type="evidence" value="ECO:0007669"/>
    <property type="project" value="TreeGrafter"/>
</dbReference>
<dbReference type="AlphaFoldDB" id="A0A553RDC5"/>
<feature type="domain" description="RAP" evidence="3">
    <location>
        <begin position="1053"/>
        <end position="1110"/>
    </location>
</feature>
<evidence type="ECO:0000259" key="3">
    <source>
        <dbReference type="PROSITE" id="PS51286"/>
    </source>
</evidence>
<reference evidence="4" key="2">
    <citation type="submission" date="2019-04" db="EMBL/GenBank/DDBJ databases">
        <authorList>
            <person name="Kadobianskyi M."/>
            <person name="Schulze L."/>
            <person name="Schuelke M."/>
            <person name="Judkewitz B."/>
        </authorList>
    </citation>
    <scope>NUCLEOTIDE SEQUENCE</scope>
    <source>
        <strain evidence="4">Bolton</strain>
        <tissue evidence="4">Whole-body</tissue>
    </source>
</reference>
<dbReference type="OrthoDB" id="9369505at2759"/>
<dbReference type="GO" id="GO:0000963">
    <property type="term" value="P:mitochondrial RNA processing"/>
    <property type="evidence" value="ECO:0007669"/>
    <property type="project" value="TreeGrafter"/>
</dbReference>
<keyword evidence="5" id="KW-1185">Reference proteome</keyword>
<dbReference type="EMBL" id="SRMA01024787">
    <property type="protein sequence ID" value="TRZ00180.1"/>
    <property type="molecule type" value="Genomic_DNA"/>
</dbReference>
<dbReference type="PROSITE" id="PS51286">
    <property type="entry name" value="RAP"/>
    <property type="match status" value="1"/>
</dbReference>
<dbReference type="PANTHER" id="PTHR21228">
    <property type="entry name" value="FAST LEU-RICH DOMAIN-CONTAINING"/>
    <property type="match status" value="1"/>
</dbReference>
<evidence type="ECO:0000313" key="4">
    <source>
        <dbReference type="EMBL" id="TRZ00180.1"/>
    </source>
</evidence>
<evidence type="ECO:0000313" key="5">
    <source>
        <dbReference type="Proteomes" id="UP000316079"/>
    </source>
</evidence>
<comment type="caution">
    <text evidence="4">The sequence shown here is derived from an EMBL/GenBank/DDBJ whole genome shotgun (WGS) entry which is preliminary data.</text>
</comment>
<evidence type="ECO:0000256" key="2">
    <source>
        <dbReference type="ARBA" id="ARBA00023128"/>
    </source>
</evidence>
<organism evidence="4 5">
    <name type="scientific">Danionella cerebrum</name>
    <dbReference type="NCBI Taxonomy" id="2873325"/>
    <lineage>
        <taxon>Eukaryota</taxon>
        <taxon>Metazoa</taxon>
        <taxon>Chordata</taxon>
        <taxon>Craniata</taxon>
        <taxon>Vertebrata</taxon>
        <taxon>Euteleostomi</taxon>
        <taxon>Actinopterygii</taxon>
        <taxon>Neopterygii</taxon>
        <taxon>Teleostei</taxon>
        <taxon>Ostariophysi</taxon>
        <taxon>Cypriniformes</taxon>
        <taxon>Danionidae</taxon>
        <taxon>Danioninae</taxon>
        <taxon>Danionella</taxon>
    </lineage>
</organism>
<name>A0A553RDC5_9TELE</name>
<dbReference type="InterPro" id="IPR013584">
    <property type="entry name" value="RAP"/>
</dbReference>
<proteinExistence type="predicted"/>
<dbReference type="Pfam" id="PF06743">
    <property type="entry name" value="FAST_1"/>
    <property type="match status" value="2"/>
</dbReference>